<sequence>MKLIEEYIRLEAKFARHFYNGDMPDRIRQHKGKGGYLLAASHSSNRMIGGRPRQADRYTGAMAQIVAVRSGHSWLAADGVISEWASWEGRRDRFRDALDAALDKDRFVIDLRATPAGPAGDIFIGFGPRPSDAAMELAERIDEAFPEFKVVVGGRFNPAAPETISSYAQGRGGDGLQLNIAAPLRDPLQFPDTTELFIKGFANVLGNGTGAQDSE</sequence>
<accession>A0A9X1SEE1</accession>
<name>A0A9X1SEE1_9MICC</name>
<gene>
    <name evidence="1" type="ORF">LJ757_18525</name>
</gene>
<organism evidence="1 2">
    <name type="scientific">Arthrobacter caoxuetaonis</name>
    <dbReference type="NCBI Taxonomy" id="2886935"/>
    <lineage>
        <taxon>Bacteria</taxon>
        <taxon>Bacillati</taxon>
        <taxon>Actinomycetota</taxon>
        <taxon>Actinomycetes</taxon>
        <taxon>Micrococcales</taxon>
        <taxon>Micrococcaceae</taxon>
        <taxon>Arthrobacter</taxon>
    </lineage>
</organism>
<dbReference type="AlphaFoldDB" id="A0A9X1SEE1"/>
<dbReference type="RefSeq" id="WP_227897744.1">
    <property type="nucleotide sequence ID" value="NZ_CP099467.1"/>
</dbReference>
<dbReference type="EMBL" id="JAJFZV010000020">
    <property type="protein sequence ID" value="MCC3299757.1"/>
    <property type="molecule type" value="Genomic_DNA"/>
</dbReference>
<evidence type="ECO:0000313" key="2">
    <source>
        <dbReference type="Proteomes" id="UP001139158"/>
    </source>
</evidence>
<evidence type="ECO:0000313" key="1">
    <source>
        <dbReference type="EMBL" id="MCC3299757.1"/>
    </source>
</evidence>
<protein>
    <submittedName>
        <fullName evidence="1">Uncharacterized protein</fullName>
    </submittedName>
</protein>
<keyword evidence="2" id="KW-1185">Reference proteome</keyword>
<comment type="caution">
    <text evidence="1">The sequence shown here is derived from an EMBL/GenBank/DDBJ whole genome shotgun (WGS) entry which is preliminary data.</text>
</comment>
<dbReference type="Proteomes" id="UP001139158">
    <property type="component" value="Unassembled WGS sequence"/>
</dbReference>
<proteinExistence type="predicted"/>
<reference evidence="1" key="1">
    <citation type="submission" date="2021-10" db="EMBL/GenBank/DDBJ databases">
        <title>Novel species in genus Arthrobacter.</title>
        <authorList>
            <person name="Liu Y."/>
        </authorList>
    </citation>
    <scope>NUCLEOTIDE SEQUENCE</scope>
    <source>
        <strain evidence="1">Zg-Y453</strain>
    </source>
</reference>